<protein>
    <submittedName>
        <fullName evidence="1">Recombinase family protein</fullName>
    </submittedName>
</protein>
<dbReference type="InterPro" id="IPR036162">
    <property type="entry name" value="Resolvase-like_N_sf"/>
</dbReference>
<keyword evidence="2" id="KW-1185">Reference proteome</keyword>
<name>A0ABY4H7G3_9BACI</name>
<proteinExistence type="predicted"/>
<evidence type="ECO:0000313" key="2">
    <source>
        <dbReference type="Proteomes" id="UP000830326"/>
    </source>
</evidence>
<sequence length="96" mass="10877">MSKSRVPKITYSQDLSAESAVWIQKLVTKLLIILKKELVVAYSRVSSSSQNLREQLAVLKSRDINKDEVLFLEDYSVSATKNDASNRQPITSCKSW</sequence>
<dbReference type="SUPFAM" id="SSF53041">
    <property type="entry name" value="Resolvase-like"/>
    <property type="match status" value="1"/>
</dbReference>
<evidence type="ECO:0000313" key="1">
    <source>
        <dbReference type="EMBL" id="UOR10806.1"/>
    </source>
</evidence>
<dbReference type="Proteomes" id="UP000830326">
    <property type="component" value="Chromosome"/>
</dbReference>
<dbReference type="RefSeq" id="WP_245030169.1">
    <property type="nucleotide sequence ID" value="NZ_CP095075.1"/>
</dbReference>
<organism evidence="1 2">
    <name type="scientific">Halobacillus amylolyticus</name>
    <dbReference type="NCBI Taxonomy" id="2932259"/>
    <lineage>
        <taxon>Bacteria</taxon>
        <taxon>Bacillati</taxon>
        <taxon>Bacillota</taxon>
        <taxon>Bacilli</taxon>
        <taxon>Bacillales</taxon>
        <taxon>Bacillaceae</taxon>
        <taxon>Halobacillus</taxon>
    </lineage>
</organism>
<dbReference type="EMBL" id="CP095075">
    <property type="protein sequence ID" value="UOR10806.1"/>
    <property type="molecule type" value="Genomic_DNA"/>
</dbReference>
<gene>
    <name evidence="1" type="ORF">MUO15_14370</name>
</gene>
<accession>A0ABY4H7G3</accession>
<reference evidence="1" key="1">
    <citation type="submission" date="2022-04" db="EMBL/GenBank/DDBJ databases">
        <title>Halobacillus sp. isolated from saltern.</title>
        <authorList>
            <person name="Won M."/>
            <person name="Lee C.-M."/>
            <person name="Woen H.-Y."/>
            <person name="Kwon S.-W."/>
        </authorList>
    </citation>
    <scope>NUCLEOTIDE SEQUENCE</scope>
    <source>
        <strain evidence="1">SSHM10-5</strain>
    </source>
</reference>